<feature type="chain" id="PRO_5047176207" description="Lipocalin" evidence="2">
    <location>
        <begin position="32"/>
        <end position="810"/>
    </location>
</feature>
<keyword evidence="4" id="KW-1185">Reference proteome</keyword>
<protein>
    <recommendedName>
        <fullName evidence="5">Lipocalin</fullName>
    </recommendedName>
</protein>
<evidence type="ECO:0000256" key="2">
    <source>
        <dbReference type="SAM" id="SignalP"/>
    </source>
</evidence>
<evidence type="ECO:0000313" key="3">
    <source>
        <dbReference type="EMBL" id="MCX2941339.1"/>
    </source>
</evidence>
<dbReference type="Proteomes" id="UP001300745">
    <property type="component" value="Unassembled WGS sequence"/>
</dbReference>
<feature type="signal peptide" evidence="2">
    <location>
        <begin position="1"/>
        <end position="31"/>
    </location>
</feature>
<dbReference type="EMBL" id="JAPJDO010000070">
    <property type="protein sequence ID" value="MCX2941339.1"/>
    <property type="molecule type" value="Genomic_DNA"/>
</dbReference>
<evidence type="ECO:0008006" key="5">
    <source>
        <dbReference type="Google" id="ProtNLM"/>
    </source>
</evidence>
<proteinExistence type="predicted"/>
<evidence type="ECO:0000256" key="1">
    <source>
        <dbReference type="SAM" id="MobiDB-lite"/>
    </source>
</evidence>
<accession>A0ABT3SP80</accession>
<organism evidence="3 4">
    <name type="scientific">Mycobacterium pinniadriaticum</name>
    <dbReference type="NCBI Taxonomy" id="2994102"/>
    <lineage>
        <taxon>Bacteria</taxon>
        <taxon>Bacillati</taxon>
        <taxon>Actinomycetota</taxon>
        <taxon>Actinomycetes</taxon>
        <taxon>Mycobacteriales</taxon>
        <taxon>Mycobacteriaceae</taxon>
        <taxon>Mycobacterium</taxon>
    </lineage>
</organism>
<dbReference type="InterPro" id="IPR029058">
    <property type="entry name" value="AB_hydrolase_fold"/>
</dbReference>
<reference evidence="3 4" key="1">
    <citation type="submission" date="2022-11" db="EMBL/GenBank/DDBJ databases">
        <title>Mycobacterium sp. nov.</title>
        <authorList>
            <person name="Papic B."/>
            <person name="Spicic S."/>
            <person name="Duvnjak S."/>
        </authorList>
    </citation>
    <scope>NUCLEOTIDE SEQUENCE [LARGE SCALE GENOMIC DNA]</scope>
    <source>
        <strain evidence="3 4">CVI_P4</strain>
    </source>
</reference>
<feature type="region of interest" description="Disordered" evidence="1">
    <location>
        <begin position="29"/>
        <end position="65"/>
    </location>
</feature>
<dbReference type="SUPFAM" id="SSF53474">
    <property type="entry name" value="alpha/beta-Hydrolases"/>
    <property type="match status" value="2"/>
</dbReference>
<gene>
    <name evidence="3" type="ORF">ORI27_32130</name>
</gene>
<dbReference type="RefSeq" id="WP_266001282.1">
    <property type="nucleotide sequence ID" value="NZ_JAPJDN010000070.1"/>
</dbReference>
<dbReference type="Gene3D" id="3.40.50.1820">
    <property type="entry name" value="alpha/beta hydrolase"/>
    <property type="match status" value="2"/>
</dbReference>
<feature type="region of interest" description="Disordered" evidence="1">
    <location>
        <begin position="487"/>
        <end position="508"/>
    </location>
</feature>
<sequence>MLRDRRIWWGTVAVFAGVGAALLAGAGAAAADTGGGTGHSGAASSQSSASSSSSSSPANATTARHRVAPVAVVSGARLPKVAAKPAPKPVPARQAAGRPVANLLVSALAAASATGTTPAASATGSTPAPSATGTSARPAAAPEPAQAIVTPPATNGVTGVKVGHATLTIPVNGGFNAPADWYFPTQADGSVQANGVIWLQHGFLADKAFYSSLATQLSQDTNSIVVAPTLPSFPQLTCGGCTLYGVPMQKAAATMFLGDRSALTISANQAGYQGALPEDFVLAGHSAGGGWSSSVGGYYVDDLAPGDQNHLLGVVMYDGVNMNGTLPQAIASLDTLDIPVYQIAAPAQTWNSFGTTTDELLALRPDQFDGVVLVNGSHVDAMLGSNPVIDFFAQLVTKRSPSGNTAAVDTLSTGWINDFYVGAGPDTPQFGIYGTAGQPIIMGNASAVVLPTPLASQLGPIEKLMKTWTALVMPLLFGGSPSSATITPQAANPTVSSPTPNGVTGVKTGNTSLTIEVGSRTYNAPADWYFPTQADGSVQANGIIYLQHGFLANKSYYTVLAKSLAQQTNSIVVATTLPSFAPLTCPTCTINNPAMQQGVADLFLGNRAALTISASTAGYQGTLPEDFTLSGHSAGGGLAVAAGSDYVNSLAPGDENHLLGVVMFDGVARDNTAFANALATLDGIPVYQVAAPSQAWNANGATTTTLTAERPDQFVGVELVNGSHTDSMTGSDPFFDALAEIFVRPSAPGNASAVHTLAAGWINDFYVAAGPDDPQYGLYGSAGQPIIMGPTAAVVLPTQPAAAAATTIAA</sequence>
<feature type="region of interest" description="Disordered" evidence="1">
    <location>
        <begin position="117"/>
        <end position="143"/>
    </location>
</feature>
<name>A0ABT3SP80_9MYCO</name>
<feature type="compositionally biased region" description="Low complexity" evidence="1">
    <location>
        <begin position="40"/>
        <end position="62"/>
    </location>
</feature>
<comment type="caution">
    <text evidence="3">The sequence shown here is derived from an EMBL/GenBank/DDBJ whole genome shotgun (WGS) entry which is preliminary data.</text>
</comment>
<evidence type="ECO:0000313" key="4">
    <source>
        <dbReference type="Proteomes" id="UP001300745"/>
    </source>
</evidence>
<keyword evidence="2" id="KW-0732">Signal</keyword>